<dbReference type="Proteomes" id="UP000248646">
    <property type="component" value="Unassembled WGS sequence"/>
</dbReference>
<dbReference type="EMBL" id="QKZI01000001">
    <property type="protein sequence ID" value="PZX08223.1"/>
    <property type="molecule type" value="Genomic_DNA"/>
</dbReference>
<feature type="transmembrane region" description="Helical" evidence="1">
    <location>
        <begin position="75"/>
        <end position="98"/>
    </location>
</feature>
<evidence type="ECO:0000313" key="3">
    <source>
        <dbReference type="Proteomes" id="UP000248646"/>
    </source>
</evidence>
<proteinExistence type="predicted"/>
<feature type="transmembrane region" description="Helical" evidence="1">
    <location>
        <begin position="37"/>
        <end position="54"/>
    </location>
</feature>
<protein>
    <submittedName>
        <fullName evidence="2">Uncharacterized protein</fullName>
    </submittedName>
</protein>
<dbReference type="RefSeq" id="WP_111438810.1">
    <property type="nucleotide sequence ID" value="NZ_QKZI01000001.1"/>
</dbReference>
<feature type="transmembrane region" description="Helical" evidence="1">
    <location>
        <begin position="7"/>
        <end position="25"/>
    </location>
</feature>
<dbReference type="AlphaFoldDB" id="A0A2W7N847"/>
<name>A0A2W7N847_9BACI</name>
<evidence type="ECO:0000313" key="2">
    <source>
        <dbReference type="EMBL" id="PZX08223.1"/>
    </source>
</evidence>
<accession>A0A2W7N847</accession>
<reference evidence="2 3" key="1">
    <citation type="submission" date="2018-06" db="EMBL/GenBank/DDBJ databases">
        <title>Genomic Encyclopedia of Type Strains, Phase IV (KMG-IV): sequencing the most valuable type-strain genomes for metagenomic binning, comparative biology and taxonomic classification.</title>
        <authorList>
            <person name="Goeker M."/>
        </authorList>
    </citation>
    <scope>NUCLEOTIDE SEQUENCE [LARGE SCALE GENOMIC DNA]</scope>
    <source>
        <strain evidence="2 3">DSM 5</strain>
    </source>
</reference>
<keyword evidence="1" id="KW-0812">Transmembrane</keyword>
<gene>
    <name evidence="2" type="ORF">C7437_1011347</name>
</gene>
<evidence type="ECO:0000256" key="1">
    <source>
        <dbReference type="SAM" id="Phobius"/>
    </source>
</evidence>
<keyword evidence="3" id="KW-1185">Reference proteome</keyword>
<keyword evidence="1" id="KW-0472">Membrane</keyword>
<keyword evidence="1" id="KW-1133">Transmembrane helix</keyword>
<organism evidence="2 3">
    <name type="scientific">Psychrobacillus insolitus</name>
    <dbReference type="NCBI Taxonomy" id="1461"/>
    <lineage>
        <taxon>Bacteria</taxon>
        <taxon>Bacillati</taxon>
        <taxon>Bacillota</taxon>
        <taxon>Bacilli</taxon>
        <taxon>Bacillales</taxon>
        <taxon>Bacillaceae</taxon>
        <taxon>Psychrobacillus</taxon>
    </lineage>
</organism>
<sequence>MRTFLELLRIIFISGILGALGWGIIGSIYTNNEATKSYSWLSAIAILLLIFVLYRNKLQFSGWYIGKGKVKLPKSLTVILILSSILLIVLPFVLGSLLS</sequence>
<comment type="caution">
    <text evidence="2">The sequence shown here is derived from an EMBL/GenBank/DDBJ whole genome shotgun (WGS) entry which is preliminary data.</text>
</comment>